<reference evidence="2 3" key="1">
    <citation type="journal article" date="2018" name="New Phytol.">
        <title>Phylogenomics of Endogonaceae and evolution of mycorrhizas within Mucoromycota.</title>
        <authorList>
            <person name="Chang Y."/>
            <person name="Desiro A."/>
            <person name="Na H."/>
            <person name="Sandor L."/>
            <person name="Lipzen A."/>
            <person name="Clum A."/>
            <person name="Barry K."/>
            <person name="Grigoriev I.V."/>
            <person name="Martin F.M."/>
            <person name="Stajich J.E."/>
            <person name="Smith M.E."/>
            <person name="Bonito G."/>
            <person name="Spatafora J.W."/>
        </authorList>
    </citation>
    <scope>NUCLEOTIDE SEQUENCE [LARGE SCALE GENOMIC DNA]</scope>
    <source>
        <strain evidence="2 3">AD002</strain>
    </source>
</reference>
<feature type="region of interest" description="Disordered" evidence="1">
    <location>
        <begin position="1"/>
        <end position="24"/>
    </location>
</feature>
<gene>
    <name evidence="2" type="ORF">BC938DRAFT_475264</name>
</gene>
<organism evidence="2 3">
    <name type="scientific">Jimgerdemannia flammicorona</name>
    <dbReference type="NCBI Taxonomy" id="994334"/>
    <lineage>
        <taxon>Eukaryota</taxon>
        <taxon>Fungi</taxon>
        <taxon>Fungi incertae sedis</taxon>
        <taxon>Mucoromycota</taxon>
        <taxon>Mucoromycotina</taxon>
        <taxon>Endogonomycetes</taxon>
        <taxon>Endogonales</taxon>
        <taxon>Endogonaceae</taxon>
        <taxon>Jimgerdemannia</taxon>
    </lineage>
</organism>
<name>A0A433PXG1_9FUNG</name>
<accession>A0A433PXG1</accession>
<dbReference type="Proteomes" id="UP000274822">
    <property type="component" value="Unassembled WGS sequence"/>
</dbReference>
<evidence type="ECO:0000313" key="2">
    <source>
        <dbReference type="EMBL" id="RUS22231.1"/>
    </source>
</evidence>
<sequence length="73" mass="7934">MARSVPTRARPVDETASATEPRGRALMQWFEPSESTVTLSPGQYEFGKASDNTLALIGMFSLPVGISRHCHNA</sequence>
<comment type="caution">
    <text evidence="2">The sequence shown here is derived from an EMBL/GenBank/DDBJ whole genome shotgun (WGS) entry which is preliminary data.</text>
</comment>
<dbReference type="EMBL" id="RBNJ01020226">
    <property type="protein sequence ID" value="RUS22231.1"/>
    <property type="molecule type" value="Genomic_DNA"/>
</dbReference>
<keyword evidence="3" id="KW-1185">Reference proteome</keyword>
<dbReference type="AlphaFoldDB" id="A0A433PXG1"/>
<evidence type="ECO:0000256" key="1">
    <source>
        <dbReference type="SAM" id="MobiDB-lite"/>
    </source>
</evidence>
<proteinExistence type="predicted"/>
<evidence type="ECO:0000313" key="3">
    <source>
        <dbReference type="Proteomes" id="UP000274822"/>
    </source>
</evidence>
<protein>
    <submittedName>
        <fullName evidence="2">Uncharacterized protein</fullName>
    </submittedName>
</protein>